<feature type="domain" description="Ig-like" evidence="6">
    <location>
        <begin position="255"/>
        <end position="328"/>
    </location>
</feature>
<dbReference type="InterPro" id="IPR036179">
    <property type="entry name" value="Ig-like_dom_sf"/>
</dbReference>
<dbReference type="InterPro" id="IPR015631">
    <property type="entry name" value="CD2/SLAM_rcpt"/>
</dbReference>
<evidence type="ECO:0000256" key="1">
    <source>
        <dbReference type="ARBA" id="ARBA00004370"/>
    </source>
</evidence>
<dbReference type="PROSITE" id="PS50835">
    <property type="entry name" value="IG_LIKE"/>
    <property type="match status" value="1"/>
</dbReference>
<evidence type="ECO:0000259" key="6">
    <source>
        <dbReference type="PROSITE" id="PS50835"/>
    </source>
</evidence>
<dbReference type="EMBL" id="VEVO01000009">
    <property type="protein sequence ID" value="KAF0037821.1"/>
    <property type="molecule type" value="Genomic_DNA"/>
</dbReference>
<keyword evidence="5" id="KW-1133">Transmembrane helix</keyword>
<proteinExistence type="predicted"/>
<evidence type="ECO:0000256" key="3">
    <source>
        <dbReference type="ARBA" id="ARBA00023136"/>
    </source>
</evidence>
<keyword evidence="3 5" id="KW-0472">Membrane</keyword>
<reference evidence="7 8" key="1">
    <citation type="submission" date="2019-06" db="EMBL/GenBank/DDBJ databases">
        <title>Draft genomes of female and male turbot (Scophthalmus maximus).</title>
        <authorList>
            <person name="Xu H."/>
            <person name="Xu X.-W."/>
            <person name="Shao C."/>
            <person name="Chen S."/>
        </authorList>
    </citation>
    <scope>NUCLEOTIDE SEQUENCE [LARGE SCALE GENOMIC DNA]</scope>
    <source>
        <strain evidence="7">Ysfricsl-2016a</strain>
        <tissue evidence="7">Blood</tissue>
    </source>
</reference>
<dbReference type="Proteomes" id="UP000438429">
    <property type="component" value="Unassembled WGS sequence"/>
</dbReference>
<evidence type="ECO:0000256" key="5">
    <source>
        <dbReference type="SAM" id="Phobius"/>
    </source>
</evidence>
<comment type="subcellular location">
    <subcellularLocation>
        <location evidence="1">Membrane</location>
    </subcellularLocation>
</comment>
<keyword evidence="4" id="KW-0325">Glycoprotein</keyword>
<keyword evidence="5" id="KW-0812">Transmembrane</keyword>
<dbReference type="PANTHER" id="PTHR12080">
    <property type="entry name" value="SIGNALING LYMPHOCYTIC ACTIVATION MOLECULE"/>
    <property type="match status" value="1"/>
</dbReference>
<organism evidence="7 8">
    <name type="scientific">Scophthalmus maximus</name>
    <name type="common">Turbot</name>
    <name type="synonym">Psetta maxima</name>
    <dbReference type="NCBI Taxonomy" id="52904"/>
    <lineage>
        <taxon>Eukaryota</taxon>
        <taxon>Metazoa</taxon>
        <taxon>Chordata</taxon>
        <taxon>Craniata</taxon>
        <taxon>Vertebrata</taxon>
        <taxon>Euteleostomi</taxon>
        <taxon>Actinopterygii</taxon>
        <taxon>Neopterygii</taxon>
        <taxon>Teleostei</taxon>
        <taxon>Neoteleostei</taxon>
        <taxon>Acanthomorphata</taxon>
        <taxon>Carangaria</taxon>
        <taxon>Pleuronectiformes</taxon>
        <taxon>Pleuronectoidei</taxon>
        <taxon>Scophthalmidae</taxon>
        <taxon>Scophthalmus</taxon>
    </lineage>
</organism>
<keyword evidence="2" id="KW-0732">Signal</keyword>
<dbReference type="InterPro" id="IPR007110">
    <property type="entry name" value="Ig-like_dom"/>
</dbReference>
<dbReference type="GO" id="GO:0016020">
    <property type="term" value="C:membrane"/>
    <property type="evidence" value="ECO:0007669"/>
    <property type="project" value="UniProtKB-SubCell"/>
</dbReference>
<name>A0A6A4T3P9_SCOMX</name>
<comment type="caution">
    <text evidence="7">The sequence shown here is derived from an EMBL/GenBank/DDBJ whole genome shotgun (WGS) entry which is preliminary data.</text>
</comment>
<gene>
    <name evidence="7" type="ORF">F2P81_010695</name>
</gene>
<evidence type="ECO:0000256" key="4">
    <source>
        <dbReference type="ARBA" id="ARBA00023180"/>
    </source>
</evidence>
<accession>A0A6A4T3P9</accession>
<dbReference type="PANTHER" id="PTHR12080:SF55">
    <property type="entry name" value="LYMPHOCYTE FUNCTION-ASSOCIATED ANTIGEN 3"/>
    <property type="match status" value="1"/>
</dbReference>
<dbReference type="AlphaFoldDB" id="A0A6A4T3P9"/>
<protein>
    <recommendedName>
        <fullName evidence="6">Ig-like domain-containing protein</fullName>
    </recommendedName>
</protein>
<sequence>MRLKVCKSFEFWEPVAYSSVPLSPSVTTRTLDCIIVDIYLCYTWADNADNQDPRLHHCRHLPLLHLGRQRVSTTLTSITKKLSGLAKGTALWLTSVSNEVGQILISVLTAQEGPALDIMVADLIRRHNQSYSNSTARQSQNGGLLLRPSPVVSSSAAEKVKKYLTGTEGGNITLPDPVLEFGFLLFGGKNIAMVKGIDFDIIDESYRHRVLWNQNTGLFTLTGLQRNDTGEYIIDNKGGVSFICQYELTVHATVPTPAVNRLSVSADSCTLLCFVDPEEETTLLWYRHEEIVNQSSHAVSLPLTVHKENYNSTYKCAAANPVEEKDVPVDVQSFCSEQNHTVSNRRHYRIAITITIVSIVIVILAFFIIKKTFLDKVKTTTQAPDSVNIEQEVQYTEIQIHAAQPSQFRTDPTFPLAEEGSRKYKLSATSVFHSIARLPVFLFHQEGSLPDSPAAVDCSRLTSVYDKIEPYRMVPRPAAATEEL</sequence>
<feature type="transmembrane region" description="Helical" evidence="5">
    <location>
        <begin position="348"/>
        <end position="369"/>
    </location>
</feature>
<evidence type="ECO:0000256" key="2">
    <source>
        <dbReference type="ARBA" id="ARBA00022729"/>
    </source>
</evidence>
<dbReference type="SUPFAM" id="SSF48726">
    <property type="entry name" value="Immunoglobulin"/>
    <property type="match status" value="1"/>
</dbReference>
<evidence type="ECO:0000313" key="7">
    <source>
        <dbReference type="EMBL" id="KAF0037821.1"/>
    </source>
</evidence>
<dbReference type="InterPro" id="IPR013783">
    <property type="entry name" value="Ig-like_fold"/>
</dbReference>
<evidence type="ECO:0000313" key="8">
    <source>
        <dbReference type="Proteomes" id="UP000438429"/>
    </source>
</evidence>
<dbReference type="Gene3D" id="2.60.40.10">
    <property type="entry name" value="Immunoglobulins"/>
    <property type="match status" value="2"/>
</dbReference>